<protein>
    <recommendedName>
        <fullName evidence="6">Single-stranded DNA-binding protein</fullName>
    </recommendedName>
</protein>
<organism evidence="4 5">
    <name type="scientific">Dactylosporangium sucinum</name>
    <dbReference type="NCBI Taxonomy" id="1424081"/>
    <lineage>
        <taxon>Bacteria</taxon>
        <taxon>Bacillati</taxon>
        <taxon>Actinomycetota</taxon>
        <taxon>Actinomycetes</taxon>
        <taxon>Micromonosporales</taxon>
        <taxon>Micromonosporaceae</taxon>
        <taxon>Dactylosporangium</taxon>
    </lineage>
</organism>
<accession>A0A917X684</accession>
<dbReference type="RefSeq" id="WP_190256358.1">
    <property type="nucleotide sequence ID" value="NZ_BMPI01000071.1"/>
</dbReference>
<feature type="compositionally biased region" description="Acidic residues" evidence="3">
    <location>
        <begin position="193"/>
        <end position="221"/>
    </location>
</feature>
<keyword evidence="5" id="KW-1185">Reference proteome</keyword>
<dbReference type="Gene3D" id="2.40.50.140">
    <property type="entry name" value="Nucleic acid-binding proteins"/>
    <property type="match status" value="1"/>
</dbReference>
<reference evidence="4" key="2">
    <citation type="submission" date="2020-09" db="EMBL/GenBank/DDBJ databases">
        <authorList>
            <person name="Sun Q."/>
            <person name="Ohkuma M."/>
        </authorList>
    </citation>
    <scope>NUCLEOTIDE SEQUENCE</scope>
    <source>
        <strain evidence="4">JCM 19831</strain>
    </source>
</reference>
<dbReference type="InterPro" id="IPR000424">
    <property type="entry name" value="Primosome_PriB/ssb"/>
</dbReference>
<comment type="caution">
    <text evidence="4">The sequence shown here is derived from an EMBL/GenBank/DDBJ whole genome shotgun (WGS) entry which is preliminary data.</text>
</comment>
<evidence type="ECO:0000256" key="2">
    <source>
        <dbReference type="PROSITE-ProRule" id="PRU00252"/>
    </source>
</evidence>
<evidence type="ECO:0000256" key="3">
    <source>
        <dbReference type="SAM" id="MobiDB-lite"/>
    </source>
</evidence>
<feature type="region of interest" description="Disordered" evidence="3">
    <location>
        <begin position="122"/>
        <end position="148"/>
    </location>
</feature>
<feature type="region of interest" description="Disordered" evidence="3">
    <location>
        <begin position="186"/>
        <end position="238"/>
    </location>
</feature>
<dbReference type="AlphaFoldDB" id="A0A917X684"/>
<dbReference type="InterPro" id="IPR012340">
    <property type="entry name" value="NA-bd_OB-fold"/>
</dbReference>
<evidence type="ECO:0000313" key="4">
    <source>
        <dbReference type="EMBL" id="GGM75608.1"/>
    </source>
</evidence>
<dbReference type="GO" id="GO:0003697">
    <property type="term" value="F:single-stranded DNA binding"/>
    <property type="evidence" value="ECO:0007669"/>
    <property type="project" value="InterPro"/>
</dbReference>
<dbReference type="SUPFAM" id="SSF50249">
    <property type="entry name" value="Nucleic acid-binding proteins"/>
    <property type="match status" value="1"/>
</dbReference>
<dbReference type="Proteomes" id="UP000642070">
    <property type="component" value="Unassembled WGS sequence"/>
</dbReference>
<keyword evidence="1 2" id="KW-0238">DNA-binding</keyword>
<dbReference type="Pfam" id="PF00436">
    <property type="entry name" value="SSB"/>
    <property type="match status" value="1"/>
</dbReference>
<gene>
    <name evidence="4" type="ORF">GCM10007977_091430</name>
</gene>
<evidence type="ECO:0000313" key="5">
    <source>
        <dbReference type="Proteomes" id="UP000642070"/>
    </source>
</evidence>
<dbReference type="PROSITE" id="PS50935">
    <property type="entry name" value="SSB"/>
    <property type="match status" value="1"/>
</dbReference>
<name>A0A917X684_9ACTN</name>
<evidence type="ECO:0000256" key="1">
    <source>
        <dbReference type="ARBA" id="ARBA00023125"/>
    </source>
</evidence>
<evidence type="ECO:0008006" key="6">
    <source>
        <dbReference type="Google" id="ProtNLM"/>
    </source>
</evidence>
<dbReference type="EMBL" id="BMPI01000071">
    <property type="protein sequence ID" value="GGM75608.1"/>
    <property type="molecule type" value="Genomic_DNA"/>
</dbReference>
<proteinExistence type="predicted"/>
<sequence>MFDTTVTIVGNVLNPPDARRLVESQSLVTHFKVAATSRRFDRANERWVDGDSLRVRVNCWRQLADNVARSVNVGDPVIVTGRLYSRDWEGDDHVKRVSYELDAFSVGHDLARGRSRFARIKASTQTSSIDDDQADKRIGEAPTEPAPEVTELPRRRAYDEDLGGYVTLVDEEAVRDPFAEEVLAELAESLEPVSEESLDDADEADEADDADDADDGDDDVPEPAAGRRRRSRRVAVPA</sequence>
<feature type="compositionally biased region" description="Basic residues" evidence="3">
    <location>
        <begin position="226"/>
        <end position="238"/>
    </location>
</feature>
<reference evidence="4" key="1">
    <citation type="journal article" date="2014" name="Int. J. Syst. Evol. Microbiol.">
        <title>Complete genome sequence of Corynebacterium casei LMG S-19264T (=DSM 44701T), isolated from a smear-ripened cheese.</title>
        <authorList>
            <consortium name="US DOE Joint Genome Institute (JGI-PGF)"/>
            <person name="Walter F."/>
            <person name="Albersmeier A."/>
            <person name="Kalinowski J."/>
            <person name="Ruckert C."/>
        </authorList>
    </citation>
    <scope>NUCLEOTIDE SEQUENCE</scope>
    <source>
        <strain evidence="4">JCM 19831</strain>
    </source>
</reference>
<dbReference type="CDD" id="cd04496">
    <property type="entry name" value="SSB_OBF"/>
    <property type="match status" value="1"/>
</dbReference>